<comment type="similarity">
    <text evidence="2 7">Belongs to the peptidase M14 family.</text>
</comment>
<keyword evidence="6" id="KW-0482">Metalloprotease</keyword>
<evidence type="ECO:0000256" key="6">
    <source>
        <dbReference type="ARBA" id="ARBA00023049"/>
    </source>
</evidence>
<dbReference type="InterPro" id="IPR000834">
    <property type="entry name" value="Peptidase_M14"/>
</dbReference>
<dbReference type="PANTHER" id="PTHR11705:SF143">
    <property type="entry name" value="SLL0236 PROTEIN"/>
    <property type="match status" value="1"/>
</dbReference>
<protein>
    <recommendedName>
        <fullName evidence="9">Peptidase M14 domain-containing protein</fullName>
    </recommendedName>
</protein>
<feature type="chain" id="PRO_5041910289" description="Peptidase M14 domain-containing protein" evidence="8">
    <location>
        <begin position="19"/>
        <end position="172"/>
    </location>
</feature>
<reference evidence="10" key="1">
    <citation type="journal article" date="2021" name="Mol. Ecol. Resour.">
        <title>Phylogenomic analyses of the genus Drosophila reveals genomic signals of climate adaptation.</title>
        <authorList>
            <person name="Li F."/>
            <person name="Rane R.V."/>
            <person name="Luria V."/>
            <person name="Xiong Z."/>
            <person name="Chen J."/>
            <person name="Li Z."/>
            <person name="Catullo R.A."/>
            <person name="Griffin P.C."/>
            <person name="Schiffer M."/>
            <person name="Pearce S."/>
            <person name="Lee S.F."/>
            <person name="McElroy K."/>
            <person name="Stocker A."/>
            <person name="Shirriffs J."/>
            <person name="Cockerell F."/>
            <person name="Coppin C."/>
            <person name="Sgro C.M."/>
            <person name="Karger A."/>
            <person name="Cain J.W."/>
            <person name="Weber J.A."/>
            <person name="Santpere G."/>
            <person name="Kirschner M.W."/>
            <person name="Hoffmann A.A."/>
            <person name="Oakeshott J.G."/>
            <person name="Zhang G."/>
        </authorList>
    </citation>
    <scope>NUCLEOTIDE SEQUENCE</scope>
    <source>
        <strain evidence="10">BGI-SZ-2011g</strain>
    </source>
</reference>
<dbReference type="GO" id="GO:0006508">
    <property type="term" value="P:proteolysis"/>
    <property type="evidence" value="ECO:0007669"/>
    <property type="project" value="UniProtKB-KW"/>
</dbReference>
<evidence type="ECO:0000313" key="10">
    <source>
        <dbReference type="EMBL" id="KAH8387335.1"/>
    </source>
</evidence>
<dbReference type="PROSITE" id="PS52035">
    <property type="entry name" value="PEPTIDASE_M14"/>
    <property type="match status" value="1"/>
</dbReference>
<keyword evidence="4" id="KW-0378">Hydrolase</keyword>
<proteinExistence type="inferred from homology"/>
<comment type="cofactor">
    <cofactor evidence="1">
        <name>Zn(2+)</name>
        <dbReference type="ChEBI" id="CHEBI:29105"/>
    </cofactor>
</comment>
<evidence type="ECO:0000256" key="7">
    <source>
        <dbReference type="PROSITE-ProRule" id="PRU01379"/>
    </source>
</evidence>
<dbReference type="GO" id="GO:0008270">
    <property type="term" value="F:zinc ion binding"/>
    <property type="evidence" value="ECO:0007669"/>
    <property type="project" value="InterPro"/>
</dbReference>
<keyword evidence="5" id="KW-0862">Zinc</keyword>
<name>A0AAD4KDD6_9MUSC</name>
<dbReference type="Pfam" id="PF00246">
    <property type="entry name" value="Peptidase_M14"/>
    <property type="match status" value="1"/>
</dbReference>
<dbReference type="GO" id="GO:0004181">
    <property type="term" value="F:metallocarboxypeptidase activity"/>
    <property type="evidence" value="ECO:0007669"/>
    <property type="project" value="InterPro"/>
</dbReference>
<evidence type="ECO:0000313" key="11">
    <source>
        <dbReference type="Proteomes" id="UP001200034"/>
    </source>
</evidence>
<keyword evidence="3" id="KW-0645">Protease</keyword>
<dbReference type="Gene3D" id="3.40.630.10">
    <property type="entry name" value="Zn peptidases"/>
    <property type="match status" value="1"/>
</dbReference>
<comment type="caution">
    <text evidence="7">Lacks conserved residue(s) required for the propagation of feature annotation.</text>
</comment>
<evidence type="ECO:0000259" key="9">
    <source>
        <dbReference type="PROSITE" id="PS52035"/>
    </source>
</evidence>
<sequence>MYVYAYVVAVALTCLAAANPTTTPAAIAQVQVIEQIESFLDNPHYLSNEEIGELFARLNKDYPTLAQPYVVGTTIEGRPMHALALNAPTPEGSTGDLLRPMVKLVANVQGDETLGRQIVLYMAEYLANSYEIDNEVQRLLNTTEIHFLPSANPDGFALAKVSHPSQTSFCYR</sequence>
<accession>A0AAD4KDD6</accession>
<evidence type="ECO:0000256" key="3">
    <source>
        <dbReference type="ARBA" id="ARBA00022670"/>
    </source>
</evidence>
<evidence type="ECO:0000256" key="4">
    <source>
        <dbReference type="ARBA" id="ARBA00022801"/>
    </source>
</evidence>
<feature type="signal peptide" evidence="8">
    <location>
        <begin position="1"/>
        <end position="18"/>
    </location>
</feature>
<feature type="domain" description="Peptidase M14" evidence="9">
    <location>
        <begin position="44"/>
        <end position="172"/>
    </location>
</feature>
<evidence type="ECO:0000256" key="2">
    <source>
        <dbReference type="ARBA" id="ARBA00005988"/>
    </source>
</evidence>
<evidence type="ECO:0000256" key="5">
    <source>
        <dbReference type="ARBA" id="ARBA00022833"/>
    </source>
</evidence>
<evidence type="ECO:0000256" key="8">
    <source>
        <dbReference type="SAM" id="SignalP"/>
    </source>
</evidence>
<gene>
    <name evidence="10" type="ORF">KR093_006456</name>
</gene>
<dbReference type="PANTHER" id="PTHR11705">
    <property type="entry name" value="PROTEASE FAMILY M14 CARBOXYPEPTIDASE A,B"/>
    <property type="match status" value="1"/>
</dbReference>
<comment type="caution">
    <text evidence="10">The sequence shown here is derived from an EMBL/GenBank/DDBJ whole genome shotgun (WGS) entry which is preliminary data.</text>
</comment>
<keyword evidence="11" id="KW-1185">Reference proteome</keyword>
<organism evidence="10 11">
    <name type="scientific">Drosophila rubida</name>
    <dbReference type="NCBI Taxonomy" id="30044"/>
    <lineage>
        <taxon>Eukaryota</taxon>
        <taxon>Metazoa</taxon>
        <taxon>Ecdysozoa</taxon>
        <taxon>Arthropoda</taxon>
        <taxon>Hexapoda</taxon>
        <taxon>Insecta</taxon>
        <taxon>Pterygota</taxon>
        <taxon>Neoptera</taxon>
        <taxon>Endopterygota</taxon>
        <taxon>Diptera</taxon>
        <taxon>Brachycera</taxon>
        <taxon>Muscomorpha</taxon>
        <taxon>Ephydroidea</taxon>
        <taxon>Drosophilidae</taxon>
        <taxon>Drosophila</taxon>
    </lineage>
</organism>
<dbReference type="Proteomes" id="UP001200034">
    <property type="component" value="Unassembled WGS sequence"/>
</dbReference>
<dbReference type="GO" id="GO:0005615">
    <property type="term" value="C:extracellular space"/>
    <property type="evidence" value="ECO:0007669"/>
    <property type="project" value="TreeGrafter"/>
</dbReference>
<dbReference type="SUPFAM" id="SSF53187">
    <property type="entry name" value="Zn-dependent exopeptidases"/>
    <property type="match status" value="1"/>
</dbReference>
<keyword evidence="8" id="KW-0732">Signal</keyword>
<evidence type="ECO:0000256" key="1">
    <source>
        <dbReference type="ARBA" id="ARBA00001947"/>
    </source>
</evidence>
<dbReference type="AlphaFoldDB" id="A0AAD4KDD6"/>
<dbReference type="EMBL" id="JAJJHW010000095">
    <property type="protein sequence ID" value="KAH8387335.1"/>
    <property type="molecule type" value="Genomic_DNA"/>
</dbReference>